<feature type="transmembrane region" description="Helical" evidence="2">
    <location>
        <begin position="140"/>
        <end position="161"/>
    </location>
</feature>
<evidence type="ECO:0000313" key="3">
    <source>
        <dbReference type="EMBL" id="MBV2142979.1"/>
    </source>
</evidence>
<keyword evidence="2" id="KW-1133">Transmembrane helix</keyword>
<keyword evidence="2" id="KW-0472">Membrane</keyword>
<sequence length="340" mass="36824">MESIERAIRNAFAKAEAHNPAARQRIYEAAWGAHERALATNNAALNDGQKAQRRQKLKDAISRIEREFLPRQDTAPQREPSSDTLGSADPVLGRAAFEAGPALDTADIRPTLKKSRRSAGEGYEASATHRSRTKKRRSPFYSYGIPALVLVVAVMIGYSLYNSFADFTRGSSSPLHADGSIAPVMEGEDPEGRRWINIFTPQEATRMSVQGRGQAEIMREGNSSFVRIQSLGVGDTITFDVGEGVLNQLAGKKATFDIVARSEGEGTTQMSVSCNFAALGDCGRRRYDIRDTIGDFLFDVTFPADQTVGGGGTITINSDLSGQGKPVDIYAIRVTSAATQ</sequence>
<evidence type="ECO:0000256" key="2">
    <source>
        <dbReference type="SAM" id="Phobius"/>
    </source>
</evidence>
<name>A0A949USQ3_9HYPH</name>
<dbReference type="EMBL" id="JAHRVA010000002">
    <property type="protein sequence ID" value="MBV2142979.1"/>
    <property type="molecule type" value="Genomic_DNA"/>
</dbReference>
<reference evidence="3 4" key="1">
    <citation type="submission" date="2021-06" db="EMBL/GenBank/DDBJ databases">
        <title>Falsochrobactrum tianjin sp.nov., a new petroleum-degrading bacteria isolated from oily soils.</title>
        <authorList>
            <person name="Chen G."/>
            <person name="Chen H."/>
            <person name="Tian J."/>
            <person name="Qing J."/>
            <person name="Zhong L."/>
            <person name="Ma W."/>
            <person name="Song Y."/>
            <person name="Cui X."/>
            <person name="Yan B."/>
        </authorList>
    </citation>
    <scope>NUCLEOTIDE SEQUENCE [LARGE SCALE GENOMIC DNA]</scope>
    <source>
        <strain evidence="3 4">TDYN1</strain>
    </source>
</reference>
<gene>
    <name evidence="3" type="ORF">KUG47_05665</name>
</gene>
<keyword evidence="2" id="KW-0812">Transmembrane</keyword>
<organism evidence="3 4">
    <name type="scientific">Falsochrobactrum tianjinense</name>
    <dbReference type="NCBI Taxonomy" id="2706015"/>
    <lineage>
        <taxon>Bacteria</taxon>
        <taxon>Pseudomonadati</taxon>
        <taxon>Pseudomonadota</taxon>
        <taxon>Alphaproteobacteria</taxon>
        <taxon>Hyphomicrobiales</taxon>
        <taxon>Brucellaceae</taxon>
        <taxon>Falsochrobactrum</taxon>
    </lineage>
</organism>
<dbReference type="AlphaFoldDB" id="A0A949USQ3"/>
<feature type="region of interest" description="Disordered" evidence="1">
    <location>
        <begin position="106"/>
        <end position="136"/>
    </location>
</feature>
<evidence type="ECO:0000313" key="4">
    <source>
        <dbReference type="Proteomes" id="UP000752297"/>
    </source>
</evidence>
<dbReference type="Proteomes" id="UP000752297">
    <property type="component" value="Unassembled WGS sequence"/>
</dbReference>
<proteinExistence type="predicted"/>
<dbReference type="RefSeq" id="WP_217677002.1">
    <property type="nucleotide sequence ID" value="NZ_JAHRVA010000002.1"/>
</dbReference>
<accession>A0A949USQ3</accession>
<comment type="caution">
    <text evidence="3">The sequence shown here is derived from an EMBL/GenBank/DDBJ whole genome shotgun (WGS) entry which is preliminary data.</text>
</comment>
<protein>
    <recommendedName>
        <fullName evidence="5">Biotin transporter BioY</fullName>
    </recommendedName>
</protein>
<keyword evidence="4" id="KW-1185">Reference proteome</keyword>
<evidence type="ECO:0008006" key="5">
    <source>
        <dbReference type="Google" id="ProtNLM"/>
    </source>
</evidence>
<evidence type="ECO:0000256" key="1">
    <source>
        <dbReference type="SAM" id="MobiDB-lite"/>
    </source>
</evidence>
<feature type="region of interest" description="Disordered" evidence="1">
    <location>
        <begin position="65"/>
        <end position="89"/>
    </location>
</feature>